<dbReference type="STRING" id="1817814.A2V81_02735"/>
<feature type="active site" description="Proton donor/acceptor" evidence="2">
    <location>
        <position position="82"/>
    </location>
</feature>
<feature type="binding site" evidence="3">
    <location>
        <begin position="82"/>
        <end position="85"/>
    </location>
    <ligand>
        <name>substrate</name>
    </ligand>
</feature>
<dbReference type="PANTHER" id="PTHR46517">
    <property type="entry name" value="FRUCTOSE-2,6-BISPHOSPHATASE TIGAR"/>
    <property type="match status" value="1"/>
</dbReference>
<dbReference type="InterPro" id="IPR029033">
    <property type="entry name" value="His_PPase_superfam"/>
</dbReference>
<dbReference type="GO" id="GO:0005829">
    <property type="term" value="C:cytosol"/>
    <property type="evidence" value="ECO:0007669"/>
    <property type="project" value="TreeGrafter"/>
</dbReference>
<protein>
    <recommendedName>
        <fullName evidence="6">Phosphoglycerate mutase</fullName>
    </recommendedName>
</protein>
<sequence length="181" mass="20824">MSVKITYFVHGTSNDNEKEISSGWYDAGLSEKGIEQSIDLKDQIEDKTFDIVFCSDLKRAVDSAKLTFEGTVKIIADKRLRECNYGKFNAQPSEIVEPMQEKNITERFPEGESYEDVKSRIADFLASLKKNYYGKSVAIVAHKAPQLALEVLLRGKTWEQAFAEDWRKRKAWQPGWEYILE</sequence>
<dbReference type="InterPro" id="IPR013078">
    <property type="entry name" value="His_Pase_superF_clade-1"/>
</dbReference>
<feature type="binding site" evidence="3">
    <location>
        <position position="59"/>
    </location>
    <ligand>
        <name>substrate</name>
    </ligand>
</feature>
<gene>
    <name evidence="4" type="ORF">A2V81_02735</name>
</gene>
<keyword evidence="1" id="KW-0378">Hydrolase</keyword>
<dbReference type="SUPFAM" id="SSF53254">
    <property type="entry name" value="Phosphoglycerate mutase-like"/>
    <property type="match status" value="1"/>
</dbReference>
<dbReference type="InterPro" id="IPR051695">
    <property type="entry name" value="Phosphoglycerate_Mutase"/>
</dbReference>
<dbReference type="SMART" id="SM00855">
    <property type="entry name" value="PGAM"/>
    <property type="match status" value="1"/>
</dbReference>
<dbReference type="GO" id="GO:0004331">
    <property type="term" value="F:fructose-2,6-bisphosphate 2-phosphatase activity"/>
    <property type="evidence" value="ECO:0007669"/>
    <property type="project" value="TreeGrafter"/>
</dbReference>
<dbReference type="Pfam" id="PF00300">
    <property type="entry name" value="His_Phos_1"/>
    <property type="match status" value="1"/>
</dbReference>
<reference evidence="4 5" key="1">
    <citation type="journal article" date="2016" name="Nat. Commun.">
        <title>Thousands of microbial genomes shed light on interconnected biogeochemical processes in an aquifer system.</title>
        <authorList>
            <person name="Anantharaman K."/>
            <person name="Brown C.T."/>
            <person name="Hug L.A."/>
            <person name="Sharon I."/>
            <person name="Castelle C.J."/>
            <person name="Probst A.J."/>
            <person name="Thomas B.C."/>
            <person name="Singh A."/>
            <person name="Wilkins M.J."/>
            <person name="Karaoz U."/>
            <person name="Brodie E.L."/>
            <person name="Williams K.H."/>
            <person name="Hubbard S.S."/>
            <person name="Banfield J.F."/>
        </authorList>
    </citation>
    <scope>NUCLEOTIDE SEQUENCE [LARGE SCALE GENOMIC DNA]</scope>
</reference>
<comment type="caution">
    <text evidence="4">The sequence shown here is derived from an EMBL/GenBank/DDBJ whole genome shotgun (WGS) entry which is preliminary data.</text>
</comment>
<dbReference type="Gene3D" id="3.40.50.1240">
    <property type="entry name" value="Phosphoglycerate mutase-like"/>
    <property type="match status" value="1"/>
</dbReference>
<evidence type="ECO:0008006" key="6">
    <source>
        <dbReference type="Google" id="ProtNLM"/>
    </source>
</evidence>
<evidence type="ECO:0000256" key="3">
    <source>
        <dbReference type="PIRSR" id="PIRSR613078-2"/>
    </source>
</evidence>
<dbReference type="EMBL" id="MEWR01000011">
    <property type="protein sequence ID" value="OGC82047.1"/>
    <property type="molecule type" value="Genomic_DNA"/>
</dbReference>
<evidence type="ECO:0000313" key="4">
    <source>
        <dbReference type="EMBL" id="OGC82047.1"/>
    </source>
</evidence>
<evidence type="ECO:0000256" key="1">
    <source>
        <dbReference type="ARBA" id="ARBA00022801"/>
    </source>
</evidence>
<evidence type="ECO:0000313" key="5">
    <source>
        <dbReference type="Proteomes" id="UP000177614"/>
    </source>
</evidence>
<evidence type="ECO:0000256" key="2">
    <source>
        <dbReference type="PIRSR" id="PIRSR613078-1"/>
    </source>
</evidence>
<dbReference type="Proteomes" id="UP000177614">
    <property type="component" value="Unassembled WGS sequence"/>
</dbReference>
<dbReference type="CDD" id="cd07067">
    <property type="entry name" value="HP_PGM_like"/>
    <property type="match status" value="1"/>
</dbReference>
<name>A0A1F4XK36_9BACT</name>
<accession>A0A1F4XK36</accession>
<organism evidence="4 5">
    <name type="scientific">Candidatus Abawacabacteria bacterium RBG_16_42_10</name>
    <dbReference type="NCBI Taxonomy" id="1817814"/>
    <lineage>
        <taxon>Bacteria</taxon>
        <taxon>Candidatus Abawacaibacteriota</taxon>
    </lineage>
</organism>
<dbReference type="PANTHER" id="PTHR46517:SF1">
    <property type="entry name" value="FRUCTOSE-2,6-BISPHOSPHATASE TIGAR"/>
    <property type="match status" value="1"/>
</dbReference>
<dbReference type="GO" id="GO:0043456">
    <property type="term" value="P:regulation of pentose-phosphate shunt"/>
    <property type="evidence" value="ECO:0007669"/>
    <property type="project" value="TreeGrafter"/>
</dbReference>
<dbReference type="AlphaFoldDB" id="A0A1F4XK36"/>
<dbReference type="GO" id="GO:0045820">
    <property type="term" value="P:negative regulation of glycolytic process"/>
    <property type="evidence" value="ECO:0007669"/>
    <property type="project" value="TreeGrafter"/>
</dbReference>
<feature type="active site" description="Tele-phosphohistidine intermediate" evidence="2">
    <location>
        <position position="10"/>
    </location>
</feature>
<proteinExistence type="predicted"/>